<proteinExistence type="predicted"/>
<protein>
    <submittedName>
        <fullName evidence="2">Uncharacterized protein</fullName>
    </submittedName>
</protein>
<dbReference type="InParanoid" id="G4Z008"/>
<evidence type="ECO:0000313" key="2">
    <source>
        <dbReference type="EMBL" id="EGZ23371.1"/>
    </source>
</evidence>
<gene>
    <name evidence="2" type="ORF">PHYSODRAFT_295801</name>
</gene>
<dbReference type="GeneID" id="20641304"/>
<dbReference type="AlphaFoldDB" id="G4Z008"/>
<accession>G4Z008</accession>
<dbReference type="EMBL" id="JH159152">
    <property type="protein sequence ID" value="EGZ23371.1"/>
    <property type="molecule type" value="Genomic_DNA"/>
</dbReference>
<feature type="compositionally biased region" description="Polar residues" evidence="1">
    <location>
        <begin position="487"/>
        <end position="507"/>
    </location>
</feature>
<organism evidence="2 3">
    <name type="scientific">Phytophthora sojae (strain P6497)</name>
    <name type="common">Soybean stem and root rot agent</name>
    <name type="synonym">Phytophthora megasperma f. sp. glycines</name>
    <dbReference type="NCBI Taxonomy" id="1094619"/>
    <lineage>
        <taxon>Eukaryota</taxon>
        <taxon>Sar</taxon>
        <taxon>Stramenopiles</taxon>
        <taxon>Oomycota</taxon>
        <taxon>Peronosporomycetes</taxon>
        <taxon>Peronosporales</taxon>
        <taxon>Peronosporaceae</taxon>
        <taxon>Phytophthora</taxon>
    </lineage>
</organism>
<reference evidence="2 3" key="1">
    <citation type="journal article" date="2006" name="Science">
        <title>Phytophthora genome sequences uncover evolutionary origins and mechanisms of pathogenesis.</title>
        <authorList>
            <person name="Tyler B.M."/>
            <person name="Tripathy S."/>
            <person name="Zhang X."/>
            <person name="Dehal P."/>
            <person name="Jiang R.H."/>
            <person name="Aerts A."/>
            <person name="Arredondo F.D."/>
            <person name="Baxter L."/>
            <person name="Bensasson D."/>
            <person name="Beynon J.L."/>
            <person name="Chapman J."/>
            <person name="Damasceno C.M."/>
            <person name="Dorrance A.E."/>
            <person name="Dou D."/>
            <person name="Dickerman A.W."/>
            <person name="Dubchak I.L."/>
            <person name="Garbelotto M."/>
            <person name="Gijzen M."/>
            <person name="Gordon S.G."/>
            <person name="Govers F."/>
            <person name="Grunwald N.J."/>
            <person name="Huang W."/>
            <person name="Ivors K.L."/>
            <person name="Jones R.W."/>
            <person name="Kamoun S."/>
            <person name="Krampis K."/>
            <person name="Lamour K.H."/>
            <person name="Lee M.K."/>
            <person name="McDonald W.H."/>
            <person name="Medina M."/>
            <person name="Meijer H.J."/>
            <person name="Nordberg E.K."/>
            <person name="Maclean D.J."/>
            <person name="Ospina-Giraldo M.D."/>
            <person name="Morris P.F."/>
            <person name="Phuntumart V."/>
            <person name="Putnam N.H."/>
            <person name="Rash S."/>
            <person name="Rose J.K."/>
            <person name="Sakihama Y."/>
            <person name="Salamov A.A."/>
            <person name="Savidor A."/>
            <person name="Scheuring C.F."/>
            <person name="Smith B.M."/>
            <person name="Sobral B.W."/>
            <person name="Terry A."/>
            <person name="Torto-Alalibo T.A."/>
            <person name="Win J."/>
            <person name="Xu Z."/>
            <person name="Zhang H."/>
            <person name="Grigoriev I.V."/>
            <person name="Rokhsar D.S."/>
            <person name="Boore J.L."/>
        </authorList>
    </citation>
    <scope>NUCLEOTIDE SEQUENCE [LARGE SCALE GENOMIC DNA]</scope>
    <source>
        <strain evidence="2 3">P6497</strain>
    </source>
</reference>
<keyword evidence="3" id="KW-1185">Reference proteome</keyword>
<sequence length="590" mass="65906">MEMGPYDRQAPELSRESLCVDNARAFTVPEHRYNEQQQQQQMIRQLQRQQWRLEPPERLRRPKLTPQALADSRDRVRDGVYLGANGFSAVQRRIAIDSVNDEYLWQKETGLREPAFREKAQHLLILWRFIQRVSLSDLELSADTAESHIHAHWLRAAAALRAPSLSFSADLERVVASFLGNLFDGRTTQQPDASTQLTRDQATVRAMVHLFLRALSSRTVQRLFREACQVGDGASNKQWLQERFVSLVLDLYDILGVVLREVTASAGLNVAGGQSNPVPALVDNVLSLIYGRTHFSVLRDEVSALLLDRQPPNALSDALNHAFHVFAAQAKETMLVLRQQQDPRPERWGGMGNGSPTQSLWNSRWLLDPGSVRCNSLENETKRDARETLDLVALAQLIREFGCIDITVERGKMSLRTALSFDGAMAMAPMELALDGRLHGFRVLPSGISTVIATAGGWSIGDYLTMPSDDGRYLNLRFFAFKEETKGSNTPSNNTPESMWTSPTKSPGTMVRRISLSLVLEQDLGADEPMDGGYPKDVFVVLHGTVCGSTYTRPSSGVELCRMSSADRSVVWNVLKWTPTVEVQAGYVAI</sequence>
<name>G4Z008_PHYSP</name>
<dbReference type="Proteomes" id="UP000002640">
    <property type="component" value="Unassembled WGS sequence"/>
</dbReference>
<feature type="region of interest" description="Disordered" evidence="1">
    <location>
        <begin position="485"/>
        <end position="507"/>
    </location>
</feature>
<evidence type="ECO:0000256" key="1">
    <source>
        <dbReference type="SAM" id="MobiDB-lite"/>
    </source>
</evidence>
<dbReference type="RefSeq" id="XP_009518659.1">
    <property type="nucleotide sequence ID" value="XM_009520364.1"/>
</dbReference>
<dbReference type="KEGG" id="psoj:PHYSODRAFT_295801"/>
<evidence type="ECO:0000313" key="3">
    <source>
        <dbReference type="Proteomes" id="UP000002640"/>
    </source>
</evidence>